<proteinExistence type="predicted"/>
<dbReference type="STRING" id="1965070.A0A3S3P5W8"/>
<dbReference type="GO" id="GO:0005524">
    <property type="term" value="F:ATP binding"/>
    <property type="evidence" value="ECO:0007669"/>
    <property type="project" value="UniProtKB-KW"/>
</dbReference>
<evidence type="ECO:0000313" key="9">
    <source>
        <dbReference type="EMBL" id="RWS10074.1"/>
    </source>
</evidence>
<dbReference type="OrthoDB" id="2423195at2759"/>
<dbReference type="Pfam" id="PF25396">
    <property type="entry name" value="ZNFX1"/>
    <property type="match status" value="1"/>
</dbReference>
<dbReference type="Pfam" id="PF13086">
    <property type="entry name" value="AAA_11"/>
    <property type="match status" value="1"/>
</dbReference>
<evidence type="ECO:0000313" key="7">
    <source>
        <dbReference type="EMBL" id="RWS08662.1"/>
    </source>
</evidence>
<dbReference type="InterPro" id="IPR041679">
    <property type="entry name" value="DNA2/NAM7-like_C"/>
</dbReference>
<feature type="region of interest" description="Disordered" evidence="5">
    <location>
        <begin position="730"/>
        <end position="775"/>
    </location>
</feature>
<dbReference type="GO" id="GO:0031048">
    <property type="term" value="P:regulatory ncRNA-mediated heterochromatin formation"/>
    <property type="evidence" value="ECO:0007669"/>
    <property type="project" value="TreeGrafter"/>
</dbReference>
<dbReference type="GO" id="GO:0005694">
    <property type="term" value="C:chromosome"/>
    <property type="evidence" value="ECO:0007669"/>
    <property type="project" value="UniProtKB-ARBA"/>
</dbReference>
<protein>
    <submittedName>
        <fullName evidence="7">NFX1-type zinc finger-containing protein 1-like protein</fullName>
    </submittedName>
</protein>
<feature type="compositionally biased region" description="Basic and acidic residues" evidence="5">
    <location>
        <begin position="730"/>
        <end position="742"/>
    </location>
</feature>
<dbReference type="InterPro" id="IPR045055">
    <property type="entry name" value="DNA2/NAM7-like"/>
</dbReference>
<dbReference type="SUPFAM" id="SSF52540">
    <property type="entry name" value="P-loop containing nucleoside triphosphate hydrolases"/>
    <property type="match status" value="1"/>
</dbReference>
<evidence type="ECO:0000256" key="1">
    <source>
        <dbReference type="ARBA" id="ARBA00022741"/>
    </source>
</evidence>
<dbReference type="EMBL" id="NCKU01002235">
    <property type="protein sequence ID" value="RWS10074.1"/>
    <property type="molecule type" value="Genomic_DNA"/>
</dbReference>
<dbReference type="EMBL" id="NCKU01002245">
    <property type="protein sequence ID" value="RWS10046.1"/>
    <property type="molecule type" value="Genomic_DNA"/>
</dbReference>
<dbReference type="GO" id="GO:0016787">
    <property type="term" value="F:hydrolase activity"/>
    <property type="evidence" value="ECO:0007669"/>
    <property type="project" value="UniProtKB-KW"/>
</dbReference>
<gene>
    <name evidence="7" type="ORF">B4U79_02205</name>
    <name evidence="9" type="ORF">B4U79_06602</name>
    <name evidence="8" type="ORF">B4U79_13003</name>
</gene>
<dbReference type="SMART" id="SM00382">
    <property type="entry name" value="AAA"/>
    <property type="match status" value="1"/>
</dbReference>
<dbReference type="AlphaFoldDB" id="A0A3S3P5W8"/>
<evidence type="ECO:0000256" key="2">
    <source>
        <dbReference type="ARBA" id="ARBA00022801"/>
    </source>
</evidence>
<keyword evidence="10" id="KW-1185">Reference proteome</keyword>
<dbReference type="GO" id="GO:0031380">
    <property type="term" value="C:nuclear RNA-directed RNA polymerase complex"/>
    <property type="evidence" value="ECO:0007669"/>
    <property type="project" value="TreeGrafter"/>
</dbReference>
<dbReference type="Pfam" id="PF13087">
    <property type="entry name" value="AAA_12"/>
    <property type="match status" value="1"/>
</dbReference>
<organism evidence="7 10">
    <name type="scientific">Dinothrombium tinctorium</name>
    <dbReference type="NCBI Taxonomy" id="1965070"/>
    <lineage>
        <taxon>Eukaryota</taxon>
        <taxon>Metazoa</taxon>
        <taxon>Ecdysozoa</taxon>
        <taxon>Arthropoda</taxon>
        <taxon>Chelicerata</taxon>
        <taxon>Arachnida</taxon>
        <taxon>Acari</taxon>
        <taxon>Acariformes</taxon>
        <taxon>Trombidiformes</taxon>
        <taxon>Prostigmata</taxon>
        <taxon>Anystina</taxon>
        <taxon>Parasitengona</taxon>
        <taxon>Trombidioidea</taxon>
        <taxon>Trombidiidae</taxon>
        <taxon>Dinothrombium</taxon>
    </lineage>
</organism>
<dbReference type="Proteomes" id="UP000285301">
    <property type="component" value="Unassembled WGS sequence"/>
</dbReference>
<dbReference type="Gene3D" id="3.40.50.300">
    <property type="entry name" value="P-loop containing nucleotide triphosphate hydrolases"/>
    <property type="match status" value="3"/>
</dbReference>
<evidence type="ECO:0000256" key="4">
    <source>
        <dbReference type="ARBA" id="ARBA00022840"/>
    </source>
</evidence>
<keyword evidence="4" id="KW-0067">ATP-binding</keyword>
<keyword evidence="3" id="KW-0347">Helicase</keyword>
<dbReference type="InterPro" id="IPR047187">
    <property type="entry name" value="SF1_C_Upf1"/>
</dbReference>
<evidence type="ECO:0000259" key="6">
    <source>
        <dbReference type="SMART" id="SM00382"/>
    </source>
</evidence>
<reference evidence="7 10" key="1">
    <citation type="journal article" date="2018" name="Gigascience">
        <title>Genomes of trombidid mites reveal novel predicted allergens and laterally-transferred genes associated with secondary metabolism.</title>
        <authorList>
            <person name="Dong X."/>
            <person name="Chaisiri K."/>
            <person name="Xia D."/>
            <person name="Armstrong S.D."/>
            <person name="Fang Y."/>
            <person name="Donnelly M.J."/>
            <person name="Kadowaki T."/>
            <person name="McGarry J.W."/>
            <person name="Darby A.C."/>
            <person name="Makepeace B.L."/>
        </authorList>
    </citation>
    <scope>NUCLEOTIDE SEQUENCE [LARGE SCALE GENOMIC DNA]</scope>
    <source>
        <strain evidence="7">UoL-WK</strain>
    </source>
</reference>
<dbReference type="InterPro" id="IPR003593">
    <property type="entry name" value="AAA+_ATPase"/>
</dbReference>
<keyword evidence="2" id="KW-0378">Hydrolase</keyword>
<dbReference type="InterPro" id="IPR057373">
    <property type="entry name" value="ZNFX1"/>
</dbReference>
<name>A0A3S3P5W8_9ACAR</name>
<keyword evidence="1" id="KW-0547">Nucleotide-binding</keyword>
<evidence type="ECO:0000256" key="5">
    <source>
        <dbReference type="SAM" id="MobiDB-lite"/>
    </source>
</evidence>
<feature type="domain" description="AAA+ ATPase" evidence="6">
    <location>
        <begin position="496"/>
        <end position="978"/>
    </location>
</feature>
<evidence type="ECO:0000313" key="8">
    <source>
        <dbReference type="EMBL" id="RWS10046.1"/>
    </source>
</evidence>
<evidence type="ECO:0000313" key="10">
    <source>
        <dbReference type="Proteomes" id="UP000285301"/>
    </source>
</evidence>
<sequence length="1240" mass="145658">MNSTILENYAKIKDPEKLVDILLDEQLHFFKVFEQEIGGNSRDKIIAILKIFKVIFAKIIEVYDEKSIQILTRVFHAKYFKSDVRQYFSFLEENVKNIVKSVHIDALQGYFFYLQNLDKVLYNDCEVRLFLEDEFKVFDLIVNTIKRNTEDEFEIEHPKERLCQKPISGGDFDPYCDKYQYKYYYRNLPIFPTTEDVHRGETPRLPENIIYGSYENVDHYLHTQFMLLREILVRPLHESVQKLILMVNSERKADENKPLKECLTRLEYDQSVLVYHDVSFEGAMMSNSGIIFTIKFDASPLKNIDWVDSARLLPGSILCLSSDLFKTLFFVIVVNRDEKKVKEGEIDVFLVLRSEYDDNEEHSKEEDFFIDFFTLVDGKKYLAVESVTYFEAYRHSLQCLKDFNWKMNFPFKDYIVDVSMNIKSPKYLKNGARYDLSCSAHALHRNNKDPEENMIKRIMRASQLKDIDITRNCTEIPWDLMDFDQSQFEAFHAALTREFVVIQGPPGCGKTYTALRIVQALLANRLHWCGTDDPEYSCPILILSYKNHALDQFLEGITKFVSDFVHQNPTDTRNYRSRNDLQNEALQKIIRVGGNCKSSFIKRLTLFERRKGFDFSKIPKKERQEYFKSRKTVEESFVRMTNLGIKYKRIRMGYKIAGREIYRYIKELGPQALSQLGININYSVNDEDDNPEDEISEAIMKWLGLDEVVNIKHYKKVSLELIRQEIHKNDKTEQKNEIKETDDATESQMTEEEEDIDEADESETPATRQWMKDRQIDPDEYKVDREIGVLGSELFVQEITDEMVAKCKDEEKRKVLEAALLVKRNVQNDDLMSETELEKLKNLKSLEPKNRWRLYRYWIDKFFDHVKKEFRLLNEKIAVSQKELARSRQTRDFLICREAWIVGMTVTGAAKYRKLVELLKPKIVIVEEAAEILEAHIVSILTENTQHLILIGDHQQLRPIPGIQELATIHNMEISLFERMVKNEMTYYQLQNQHRMRPIISSLLRKNIYNVLNDHESVKKFKNLPFTCGTNLFFLNHNKLEDKRSFRHGCSCANSHEVEFVVELARYFVSCGIDASQITILTTYNAQLELIKKKILSEYWDMFVKRLDMDQKKNGEKPKSEFKMRISTVDGFQGEENDIILISFVRSNIRDDIGFLKISNRVCVALSRARKGMFCIGNFEKMRSISELWQNILAVVKDQNAIGDKIKLGCKCKSKEFDDPKRLKMYNATLRKCSKCFTGI</sequence>
<reference evidence="7" key="2">
    <citation type="submission" date="2018-11" db="EMBL/GenBank/DDBJ databases">
        <title>Trombidioid mite genomics.</title>
        <authorList>
            <person name="Dong X."/>
        </authorList>
    </citation>
    <scope>NUCLEOTIDE SEQUENCE</scope>
    <source>
        <strain evidence="7">UoL-WK</strain>
    </source>
</reference>
<feature type="compositionally biased region" description="Acidic residues" evidence="5">
    <location>
        <begin position="743"/>
        <end position="763"/>
    </location>
</feature>
<dbReference type="InterPro" id="IPR041677">
    <property type="entry name" value="DNA2/NAM7_AAA_11"/>
</dbReference>
<dbReference type="EMBL" id="NCKU01002856">
    <property type="protein sequence ID" value="RWS08662.1"/>
    <property type="molecule type" value="Genomic_DNA"/>
</dbReference>
<dbReference type="GO" id="GO:0004386">
    <property type="term" value="F:helicase activity"/>
    <property type="evidence" value="ECO:0007669"/>
    <property type="project" value="UniProtKB-KW"/>
</dbReference>
<dbReference type="CDD" id="cd18808">
    <property type="entry name" value="SF1_C_Upf1"/>
    <property type="match status" value="1"/>
</dbReference>
<evidence type="ECO:0000256" key="3">
    <source>
        <dbReference type="ARBA" id="ARBA00022806"/>
    </source>
</evidence>
<dbReference type="InterPro" id="IPR027417">
    <property type="entry name" value="P-loop_NTPase"/>
</dbReference>
<dbReference type="FunFam" id="3.40.50.300:FF:000326">
    <property type="entry name" value="P-loop containing nucleoside triphosphate hydrolase"/>
    <property type="match status" value="1"/>
</dbReference>
<dbReference type="PANTHER" id="PTHR10887">
    <property type="entry name" value="DNA2/NAM7 HELICASE FAMILY"/>
    <property type="match status" value="1"/>
</dbReference>
<accession>A0A3S3P5W8</accession>
<dbReference type="PANTHER" id="PTHR10887:SF341">
    <property type="entry name" value="NFX1-TYPE ZINC FINGER-CONTAINING PROTEIN 1"/>
    <property type="match status" value="1"/>
</dbReference>
<comment type="caution">
    <text evidence="7">The sequence shown here is derived from an EMBL/GenBank/DDBJ whole genome shotgun (WGS) entry which is preliminary data.</text>
</comment>